<accession>A0A1Z3N7F9</accession>
<gene>
    <name evidence="1" type="ORF">B9G79_07220</name>
</gene>
<dbReference type="RefSeq" id="WP_088564919.1">
    <property type="nucleotide sequence ID" value="NZ_CP020946.1"/>
</dbReference>
<reference evidence="1 2" key="1">
    <citation type="submission" date="2017-04" db="EMBL/GenBank/DDBJ databases">
        <title>Whole genome sequence of Bdellovibrio bacteriovorus strain SSB218315.</title>
        <authorList>
            <person name="Oyedara O."/>
            <person name="Rodriguez-Perez M.A."/>
        </authorList>
    </citation>
    <scope>NUCLEOTIDE SEQUENCE [LARGE SCALE GENOMIC DNA]</scope>
    <source>
        <strain evidence="1 2">SSB218315</strain>
    </source>
</reference>
<evidence type="ECO:0000313" key="2">
    <source>
        <dbReference type="Proteomes" id="UP000197003"/>
    </source>
</evidence>
<name>A0A1Z3N7F9_BDEBC</name>
<dbReference type="AlphaFoldDB" id="A0A1Z3N7F9"/>
<evidence type="ECO:0000313" key="1">
    <source>
        <dbReference type="EMBL" id="ASD63377.1"/>
    </source>
</evidence>
<dbReference type="Proteomes" id="UP000197003">
    <property type="component" value="Chromosome"/>
</dbReference>
<protein>
    <submittedName>
        <fullName evidence="1">Uncharacterized protein</fullName>
    </submittedName>
</protein>
<organism evidence="1 2">
    <name type="scientific">Bdellovibrio bacteriovorus</name>
    <dbReference type="NCBI Taxonomy" id="959"/>
    <lineage>
        <taxon>Bacteria</taxon>
        <taxon>Pseudomonadati</taxon>
        <taxon>Bdellovibrionota</taxon>
        <taxon>Bdellovibrionia</taxon>
        <taxon>Bdellovibrionales</taxon>
        <taxon>Pseudobdellovibrionaceae</taxon>
        <taxon>Bdellovibrio</taxon>
    </lineage>
</organism>
<dbReference type="EMBL" id="CP020946">
    <property type="protein sequence ID" value="ASD63377.1"/>
    <property type="molecule type" value="Genomic_DNA"/>
</dbReference>
<proteinExistence type="predicted"/>
<sequence length="152" mass="17713">MIILTFLLSFFASAASPEQNVMAVFDKSHGIYEKFKSDTMKYREETEAFNENEFIPAVDKMRGLLAKKNCQKCLRPYLVGLSYLEQSASEELVQQLKEIILHYPKEINGACRQLKQNTKKALVMKFKDAVRVVSEEKKIKEKETEKKIRYCF</sequence>